<reference evidence="6 7" key="1">
    <citation type="journal article" date="2022" name="Environ. Microbiol. Rep.">
        <title>Eco-phylogenetic analyses reveal divergent evolution of vitamin B12 metabolism in the marine bacterial family 'Psychromonadaceae'.</title>
        <authorList>
            <person name="Jin X."/>
            <person name="Yang Y."/>
            <person name="Cao H."/>
            <person name="Gao B."/>
            <person name="Zhao Z."/>
        </authorList>
    </citation>
    <scope>NUCLEOTIDE SEQUENCE [LARGE SCALE GENOMIC DNA]</scope>
    <source>
        <strain evidence="6 7">MKS20</strain>
    </source>
</reference>
<proteinExistence type="inferred from homology"/>
<dbReference type="EMBL" id="JAIMJA010000022">
    <property type="protein sequence ID" value="MCE2596667.1"/>
    <property type="molecule type" value="Genomic_DNA"/>
</dbReference>
<dbReference type="SMART" id="SM00903">
    <property type="entry name" value="Flavin_Reduct"/>
    <property type="match status" value="1"/>
</dbReference>
<feature type="domain" description="Flavin reductase like" evidence="5">
    <location>
        <begin position="19"/>
        <end position="177"/>
    </location>
</feature>
<gene>
    <name evidence="6" type="ORF">K6Y31_17910</name>
</gene>
<dbReference type="SUPFAM" id="SSF50475">
    <property type="entry name" value="FMN-binding split barrel"/>
    <property type="match status" value="1"/>
</dbReference>
<keyword evidence="3" id="KW-0288">FMN</keyword>
<evidence type="ECO:0000256" key="1">
    <source>
        <dbReference type="ARBA" id="ARBA00001917"/>
    </source>
</evidence>
<evidence type="ECO:0000259" key="5">
    <source>
        <dbReference type="SMART" id="SM00903"/>
    </source>
</evidence>
<evidence type="ECO:0000256" key="3">
    <source>
        <dbReference type="ARBA" id="ARBA00022643"/>
    </source>
</evidence>
<dbReference type="InterPro" id="IPR002563">
    <property type="entry name" value="Flavin_Rdtase-like_dom"/>
</dbReference>
<accession>A0ABS8WEW0</accession>
<evidence type="ECO:0000313" key="7">
    <source>
        <dbReference type="Proteomes" id="UP001201273"/>
    </source>
</evidence>
<dbReference type="InterPro" id="IPR012349">
    <property type="entry name" value="Split_barrel_FMN-bd"/>
</dbReference>
<dbReference type="Pfam" id="PF01613">
    <property type="entry name" value="Flavin_Reduct"/>
    <property type="match status" value="1"/>
</dbReference>
<comment type="cofactor">
    <cofactor evidence="1">
        <name>FMN</name>
        <dbReference type="ChEBI" id="CHEBI:58210"/>
    </cofactor>
</comment>
<dbReference type="Proteomes" id="UP001201273">
    <property type="component" value="Unassembled WGS sequence"/>
</dbReference>
<keyword evidence="2" id="KW-0285">Flavoprotein</keyword>
<evidence type="ECO:0000256" key="4">
    <source>
        <dbReference type="ARBA" id="ARBA00038054"/>
    </source>
</evidence>
<keyword evidence="7" id="KW-1185">Reference proteome</keyword>
<dbReference type="Gene3D" id="2.30.110.10">
    <property type="entry name" value="Electron Transport, Fmn-binding Protein, Chain A"/>
    <property type="match status" value="1"/>
</dbReference>
<sequence>MILDFAKLSPNQIYHTLTQTIVPRPIAWVLSKNAQDTLNLAPFSYFTAISSNPAILMYAVGKKPTGEYKDSATNVELNQELVIHIADTSLAAVVTESASSLPNDESELQLANLTHLNLVEFTGSSLPRIEQCKIAFACKLHKVVEMGELPMKLMFVEVTRAYLDPQVATLSEDGRHKIDALALDPLARLGGAEYANLASVFKSERPK</sequence>
<dbReference type="PANTHER" id="PTHR33798">
    <property type="entry name" value="FLAVOPROTEIN OXYGENASE"/>
    <property type="match status" value="1"/>
</dbReference>
<name>A0ABS8WEW0_9GAMM</name>
<organism evidence="6 7">
    <name type="scientific">Motilimonas cestriensis</name>
    <dbReference type="NCBI Taxonomy" id="2742685"/>
    <lineage>
        <taxon>Bacteria</taxon>
        <taxon>Pseudomonadati</taxon>
        <taxon>Pseudomonadota</taxon>
        <taxon>Gammaproteobacteria</taxon>
        <taxon>Alteromonadales</taxon>
        <taxon>Alteromonadales genera incertae sedis</taxon>
        <taxon>Motilimonas</taxon>
    </lineage>
</organism>
<protein>
    <submittedName>
        <fullName evidence="6">Flavin reductase family protein</fullName>
    </submittedName>
</protein>
<dbReference type="RefSeq" id="WP_232801331.1">
    <property type="nucleotide sequence ID" value="NZ_JAIMJA010000022.1"/>
</dbReference>
<dbReference type="PANTHER" id="PTHR33798:SF5">
    <property type="entry name" value="FLAVIN REDUCTASE LIKE DOMAIN-CONTAINING PROTEIN"/>
    <property type="match status" value="1"/>
</dbReference>
<evidence type="ECO:0000256" key="2">
    <source>
        <dbReference type="ARBA" id="ARBA00022630"/>
    </source>
</evidence>
<comment type="caution">
    <text evidence="6">The sequence shown here is derived from an EMBL/GenBank/DDBJ whole genome shotgun (WGS) entry which is preliminary data.</text>
</comment>
<evidence type="ECO:0000313" key="6">
    <source>
        <dbReference type="EMBL" id="MCE2596667.1"/>
    </source>
</evidence>
<comment type="similarity">
    <text evidence="4">Belongs to the flavoredoxin family.</text>
</comment>